<reference evidence="1" key="1">
    <citation type="submission" date="2006-10" db="EMBL/GenBank/DDBJ databases">
        <authorList>
            <person name="Amadeo P."/>
            <person name="Zhao Q."/>
            <person name="Wortman J."/>
            <person name="Fraser-Liggett C."/>
            <person name="Carlton J."/>
        </authorList>
    </citation>
    <scope>NUCLEOTIDE SEQUENCE</scope>
    <source>
        <strain evidence="1">G3</strain>
    </source>
</reference>
<dbReference type="PANTHER" id="PTHR24182">
    <property type="entry name" value="ANKYRIN REPEAT AND SOCS BOX CONTAINING 4"/>
    <property type="match status" value="1"/>
</dbReference>
<dbReference type="RefSeq" id="XP_001328293.1">
    <property type="nucleotide sequence ID" value="XM_001328258.1"/>
</dbReference>
<dbReference type="AlphaFoldDB" id="A2DU77"/>
<dbReference type="InterPro" id="IPR036770">
    <property type="entry name" value="Ankyrin_rpt-contain_sf"/>
</dbReference>
<dbReference type="InParanoid" id="A2DU77"/>
<evidence type="ECO:0000313" key="2">
    <source>
        <dbReference type="Proteomes" id="UP000001542"/>
    </source>
</evidence>
<sequence>MSDQDIPPTEYNELRNILKHQIDLYNALYQLKSKNDQELNSIYEKIKTILIGSKKYPPKKLLRDILNIIQYNNRYTKSYLKLAKLISDDYQIKHVENLPTLHNFLFYKEYGIKLNKYDDFEKRIFNNLDIQTEDTICRAIMDNDLERFIFFMEREEFDKDQKLICELYPLGRLSYIHDYSLLELCCYHGAVDCFKL</sequence>
<dbReference type="EMBL" id="DS113247">
    <property type="protein sequence ID" value="EAY16070.1"/>
    <property type="molecule type" value="Genomic_DNA"/>
</dbReference>
<dbReference type="Proteomes" id="UP000001542">
    <property type="component" value="Unassembled WGS sequence"/>
</dbReference>
<dbReference type="PANTHER" id="PTHR24182:SF13">
    <property type="entry name" value="LD18443P"/>
    <property type="match status" value="1"/>
</dbReference>
<name>A2DU77_TRIV3</name>
<proteinExistence type="predicted"/>
<organism evidence="1 2">
    <name type="scientific">Trichomonas vaginalis (strain ATCC PRA-98 / G3)</name>
    <dbReference type="NCBI Taxonomy" id="412133"/>
    <lineage>
        <taxon>Eukaryota</taxon>
        <taxon>Metamonada</taxon>
        <taxon>Parabasalia</taxon>
        <taxon>Trichomonadida</taxon>
        <taxon>Trichomonadidae</taxon>
        <taxon>Trichomonas</taxon>
    </lineage>
</organism>
<dbReference type="SUPFAM" id="SSF48403">
    <property type="entry name" value="Ankyrin repeat"/>
    <property type="match status" value="1"/>
</dbReference>
<accession>A2DU77</accession>
<dbReference type="VEuPathDB" id="TrichDB:TVAGG3_0438290"/>
<reference evidence="1" key="2">
    <citation type="journal article" date="2007" name="Science">
        <title>Draft genome sequence of the sexually transmitted pathogen Trichomonas vaginalis.</title>
        <authorList>
            <person name="Carlton J.M."/>
            <person name="Hirt R.P."/>
            <person name="Silva J.C."/>
            <person name="Delcher A.L."/>
            <person name="Schatz M."/>
            <person name="Zhao Q."/>
            <person name="Wortman J.R."/>
            <person name="Bidwell S.L."/>
            <person name="Alsmark U.C.M."/>
            <person name="Besteiro S."/>
            <person name="Sicheritz-Ponten T."/>
            <person name="Noel C.J."/>
            <person name="Dacks J.B."/>
            <person name="Foster P.G."/>
            <person name="Simillion C."/>
            <person name="Van de Peer Y."/>
            <person name="Miranda-Saavedra D."/>
            <person name="Barton G.J."/>
            <person name="Westrop G.D."/>
            <person name="Mueller S."/>
            <person name="Dessi D."/>
            <person name="Fiori P.L."/>
            <person name="Ren Q."/>
            <person name="Paulsen I."/>
            <person name="Zhang H."/>
            <person name="Bastida-Corcuera F.D."/>
            <person name="Simoes-Barbosa A."/>
            <person name="Brown M.T."/>
            <person name="Hayes R.D."/>
            <person name="Mukherjee M."/>
            <person name="Okumura C.Y."/>
            <person name="Schneider R."/>
            <person name="Smith A.J."/>
            <person name="Vanacova S."/>
            <person name="Villalvazo M."/>
            <person name="Haas B.J."/>
            <person name="Pertea M."/>
            <person name="Feldblyum T.V."/>
            <person name="Utterback T.R."/>
            <person name="Shu C.L."/>
            <person name="Osoegawa K."/>
            <person name="de Jong P.J."/>
            <person name="Hrdy I."/>
            <person name="Horvathova L."/>
            <person name="Zubacova Z."/>
            <person name="Dolezal P."/>
            <person name="Malik S.B."/>
            <person name="Logsdon J.M. Jr."/>
            <person name="Henze K."/>
            <person name="Gupta A."/>
            <person name="Wang C.C."/>
            <person name="Dunne R.L."/>
            <person name="Upcroft J.A."/>
            <person name="Upcroft P."/>
            <person name="White O."/>
            <person name="Salzberg S.L."/>
            <person name="Tang P."/>
            <person name="Chiu C.-H."/>
            <person name="Lee Y.-S."/>
            <person name="Embley T.M."/>
            <person name="Coombs G.H."/>
            <person name="Mottram J.C."/>
            <person name="Tachezy J."/>
            <person name="Fraser-Liggett C.M."/>
            <person name="Johnson P.J."/>
        </authorList>
    </citation>
    <scope>NUCLEOTIDE SEQUENCE [LARGE SCALE GENOMIC DNA]</scope>
    <source>
        <strain evidence="1">G3</strain>
    </source>
</reference>
<dbReference type="KEGG" id="tva:4774077"/>
<evidence type="ECO:0008006" key="3">
    <source>
        <dbReference type="Google" id="ProtNLM"/>
    </source>
</evidence>
<keyword evidence="2" id="KW-1185">Reference proteome</keyword>
<protein>
    <recommendedName>
        <fullName evidence="3">DUF3447 domain-containing protein</fullName>
    </recommendedName>
</protein>
<evidence type="ECO:0000313" key="1">
    <source>
        <dbReference type="EMBL" id="EAY16070.1"/>
    </source>
</evidence>
<gene>
    <name evidence="1" type="ORF">TVAG_278360</name>
</gene>